<dbReference type="OrthoDB" id="413313at2759"/>
<reference evidence="6 7" key="1">
    <citation type="journal article" date="2018" name="Nat. Ecol. Evol.">
        <title>Pezizomycetes genomes reveal the molecular basis of ectomycorrhizal truffle lifestyle.</title>
        <authorList>
            <person name="Murat C."/>
            <person name="Payen T."/>
            <person name="Noel B."/>
            <person name="Kuo A."/>
            <person name="Morin E."/>
            <person name="Chen J."/>
            <person name="Kohler A."/>
            <person name="Krizsan K."/>
            <person name="Balestrini R."/>
            <person name="Da Silva C."/>
            <person name="Montanini B."/>
            <person name="Hainaut M."/>
            <person name="Levati E."/>
            <person name="Barry K.W."/>
            <person name="Belfiori B."/>
            <person name="Cichocki N."/>
            <person name="Clum A."/>
            <person name="Dockter R.B."/>
            <person name="Fauchery L."/>
            <person name="Guy J."/>
            <person name="Iotti M."/>
            <person name="Le Tacon F."/>
            <person name="Lindquist E.A."/>
            <person name="Lipzen A."/>
            <person name="Malagnac F."/>
            <person name="Mello A."/>
            <person name="Molinier V."/>
            <person name="Miyauchi S."/>
            <person name="Poulain J."/>
            <person name="Riccioni C."/>
            <person name="Rubini A."/>
            <person name="Sitrit Y."/>
            <person name="Splivallo R."/>
            <person name="Traeger S."/>
            <person name="Wang M."/>
            <person name="Zifcakova L."/>
            <person name="Wipf D."/>
            <person name="Zambonelli A."/>
            <person name="Paolocci F."/>
            <person name="Nowrousian M."/>
            <person name="Ottonello S."/>
            <person name="Baldrian P."/>
            <person name="Spatafora J.W."/>
            <person name="Henrissat B."/>
            <person name="Nagy L.G."/>
            <person name="Aury J.M."/>
            <person name="Wincker P."/>
            <person name="Grigoriev I.V."/>
            <person name="Bonfante P."/>
            <person name="Martin F.M."/>
        </authorList>
    </citation>
    <scope>NUCLEOTIDE SEQUENCE [LARGE SCALE GENOMIC DNA]</scope>
    <source>
        <strain evidence="6 7">RN42</strain>
    </source>
</reference>
<sequence>MPQYMLVVQRKDSRGWCKLEKTYYEDPTPIEQELEWALLGKLAIHTYGLVLETLLAQTLPLSEDLRYWEEVRASYYWTMMYWIESSPIRALNATKEVFSATFAKLKEIGKTGGLSKTIVGSKEGVKEEDVEAQISDAMGANKEDKGMWDTVKEFFTLFQKSMEERRRKLQHSLVMQTPVAQARREIINKRTYIKNLRERQAAALGLLVGECLMLDAENDTRKDWKKMVERFSGYDTITVKEIEGYALVEGRATRLQEEQFEVKARQTLNVTLSMSMQLRDILKKQLPLQAKVAAAGVAAHGRPSWIVRNWIPITAALLSSSTVLKYILNRQAELKEWIREMGETTIDFWVNWVVDPLKRIIGTIRHDKDSEVALMSKRSLNSDMESLERMVVQFAIDNPDVSMPAGEPPATFLTQDQLDVIRRHVRDGDLTPVLRAYERDLKSPVWQTMRGTLIRSLLIQIQKTKVDVEVAISGIDSLLKSQELLFGVLGLMPSTLICVGTLRWFRGTWGGKRGMKTSKLAQEMLRSLRHIDRILTEADPVKYDGRLSFKDHGLLLCEVYLLQEYGKSVLPKDVRGDFTEDMESLVDYSKGIKAQRQVLKRVRWAFKRWVH</sequence>
<dbReference type="InterPro" id="IPR013946">
    <property type="entry name" value="NCA2-like"/>
</dbReference>
<dbReference type="Proteomes" id="UP000275078">
    <property type="component" value="Unassembled WGS sequence"/>
</dbReference>
<keyword evidence="5" id="KW-0472">Membrane</keyword>
<evidence type="ECO:0000313" key="6">
    <source>
        <dbReference type="EMBL" id="RPA79542.1"/>
    </source>
</evidence>
<accession>A0A3N4I0B4</accession>
<keyword evidence="7" id="KW-1185">Reference proteome</keyword>
<evidence type="ECO:0000256" key="3">
    <source>
        <dbReference type="ARBA" id="ARBA00022989"/>
    </source>
</evidence>
<evidence type="ECO:0000313" key="7">
    <source>
        <dbReference type="Proteomes" id="UP000275078"/>
    </source>
</evidence>
<keyword evidence="4" id="KW-0496">Mitochondrion</keyword>
<dbReference type="STRING" id="1160509.A0A3N4I0B4"/>
<dbReference type="AlphaFoldDB" id="A0A3N4I0B4"/>
<keyword evidence="2" id="KW-0812">Transmembrane</keyword>
<name>A0A3N4I0B4_ASCIM</name>
<dbReference type="PANTHER" id="PTHR28234">
    <property type="entry name" value="NUCLEAR CONTROL OF ATPASE PROTEIN 2"/>
    <property type="match status" value="1"/>
</dbReference>
<keyword evidence="3" id="KW-1133">Transmembrane helix</keyword>
<dbReference type="EMBL" id="ML119698">
    <property type="protein sequence ID" value="RPA79542.1"/>
    <property type="molecule type" value="Genomic_DNA"/>
</dbReference>
<gene>
    <name evidence="6" type="ORF">BJ508DRAFT_370188</name>
</gene>
<dbReference type="GO" id="GO:0005741">
    <property type="term" value="C:mitochondrial outer membrane"/>
    <property type="evidence" value="ECO:0007669"/>
    <property type="project" value="TreeGrafter"/>
</dbReference>
<comment type="subcellular location">
    <subcellularLocation>
        <location evidence="1">Mitochondrion membrane</location>
        <topology evidence="1">Multi-pass membrane protein</topology>
    </subcellularLocation>
</comment>
<evidence type="ECO:0000256" key="5">
    <source>
        <dbReference type="ARBA" id="ARBA00023136"/>
    </source>
</evidence>
<protein>
    <submittedName>
        <fullName evidence="6">NCA2-domain-containing protein</fullName>
    </submittedName>
</protein>
<evidence type="ECO:0000256" key="1">
    <source>
        <dbReference type="ARBA" id="ARBA00004225"/>
    </source>
</evidence>
<organism evidence="6 7">
    <name type="scientific">Ascobolus immersus RN42</name>
    <dbReference type="NCBI Taxonomy" id="1160509"/>
    <lineage>
        <taxon>Eukaryota</taxon>
        <taxon>Fungi</taxon>
        <taxon>Dikarya</taxon>
        <taxon>Ascomycota</taxon>
        <taxon>Pezizomycotina</taxon>
        <taxon>Pezizomycetes</taxon>
        <taxon>Pezizales</taxon>
        <taxon>Ascobolaceae</taxon>
        <taxon>Ascobolus</taxon>
    </lineage>
</organism>
<evidence type="ECO:0000256" key="2">
    <source>
        <dbReference type="ARBA" id="ARBA00022692"/>
    </source>
</evidence>
<proteinExistence type="predicted"/>
<dbReference type="PANTHER" id="PTHR28234:SF1">
    <property type="entry name" value="NUCLEAR CONTROL OF ATPASE PROTEIN 2"/>
    <property type="match status" value="1"/>
</dbReference>
<dbReference type="Pfam" id="PF08637">
    <property type="entry name" value="NCA2"/>
    <property type="match status" value="1"/>
</dbReference>
<evidence type="ECO:0000256" key="4">
    <source>
        <dbReference type="ARBA" id="ARBA00023128"/>
    </source>
</evidence>